<evidence type="ECO:0000256" key="9">
    <source>
        <dbReference type="SAM" id="SignalP"/>
    </source>
</evidence>
<evidence type="ECO:0000313" key="11">
    <source>
        <dbReference type="Proteomes" id="UP000292052"/>
    </source>
</evidence>
<feature type="non-terminal residue" evidence="10">
    <location>
        <position position="602"/>
    </location>
</feature>
<evidence type="ECO:0000256" key="2">
    <source>
        <dbReference type="ARBA" id="ARBA00022475"/>
    </source>
</evidence>
<keyword evidence="7" id="KW-0325">Glycoprotein</keyword>
<dbReference type="PANTHER" id="PTHR42643">
    <property type="entry name" value="IONOTROPIC RECEPTOR 20A-RELATED"/>
    <property type="match status" value="1"/>
</dbReference>
<dbReference type="PANTHER" id="PTHR42643:SF38">
    <property type="entry name" value="IONOTROPIC RECEPTOR 100A"/>
    <property type="match status" value="1"/>
</dbReference>
<comment type="subcellular location">
    <subcellularLocation>
        <location evidence="1">Cell membrane</location>
        <topology evidence="1">Multi-pass membrane protein</topology>
    </subcellularLocation>
</comment>
<keyword evidence="6" id="KW-0675">Receptor</keyword>
<dbReference type="Proteomes" id="UP000292052">
    <property type="component" value="Unassembled WGS sequence"/>
</dbReference>
<reference evidence="10 11" key="1">
    <citation type="submission" date="2017-03" db="EMBL/GenBank/DDBJ databases">
        <title>Genome of the blue death feigning beetle - Asbolus verrucosus.</title>
        <authorList>
            <person name="Rider S.D."/>
        </authorList>
    </citation>
    <scope>NUCLEOTIDE SEQUENCE [LARGE SCALE GENOMIC DNA]</scope>
    <source>
        <strain evidence="10">Butters</strain>
        <tissue evidence="10">Head and leg muscle</tissue>
    </source>
</reference>
<accession>A0A482VBT2</accession>
<protein>
    <submittedName>
        <fullName evidence="10">Lig chan domain containing protein</fullName>
    </submittedName>
</protein>
<gene>
    <name evidence="10" type="ORF">BDFB_012607</name>
</gene>
<evidence type="ECO:0000256" key="5">
    <source>
        <dbReference type="ARBA" id="ARBA00023136"/>
    </source>
</evidence>
<keyword evidence="9" id="KW-0732">Signal</keyword>
<keyword evidence="2" id="KW-1003">Cell membrane</keyword>
<evidence type="ECO:0000256" key="6">
    <source>
        <dbReference type="ARBA" id="ARBA00023170"/>
    </source>
</evidence>
<feature type="transmembrane region" description="Helical" evidence="8">
    <location>
        <begin position="337"/>
        <end position="357"/>
    </location>
</feature>
<evidence type="ECO:0000256" key="7">
    <source>
        <dbReference type="ARBA" id="ARBA00023180"/>
    </source>
</evidence>
<dbReference type="EMBL" id="QDEB01116464">
    <property type="protein sequence ID" value="RZB40727.1"/>
    <property type="molecule type" value="Genomic_DNA"/>
</dbReference>
<dbReference type="SUPFAM" id="SSF53850">
    <property type="entry name" value="Periplasmic binding protein-like II"/>
    <property type="match status" value="1"/>
</dbReference>
<dbReference type="OrthoDB" id="8195814at2759"/>
<feature type="chain" id="PRO_5019821204" evidence="9">
    <location>
        <begin position="20"/>
        <end position="602"/>
    </location>
</feature>
<dbReference type="InterPro" id="IPR052192">
    <property type="entry name" value="Insect_Ionotropic_Sensory_Rcpt"/>
</dbReference>
<proteinExistence type="predicted"/>
<dbReference type="AlphaFoldDB" id="A0A482VBT2"/>
<sequence>MYKITSLTSILILLHIVSTTPKTNIFVNDDYSCMTDSAASNRPYYNTPMQTRGENLSPSKNITLEEIIKIKTLSSDSSEGHILIVWNEEILQKFLDEDYDLVLTNTRAVYAIFFIFSIEGDCPSVKEKLSNVLMRLWKQYNVLNVLAQTPCSCAVDTVYTYQPFHRTDDNSWGLVRDFTIDEVASNFGVTVNSFWDVNGYPVPISMFSRRPTALDKLPKSVEILPIYQNLSVSKGFGGLDGCLLGELARYLNFDVKIVELLDKIDFGAVLPNGTVTGSLGDVVKRRAQFSGNGRFLMDYGTEEIEFTIPYSSDDICAVVPKAKRIPQWRMFLKCVKIQTWLAIFIVMVISTLFWYLFKKHNPNWWEIFSIFVGIPLKISPTISEALFLGACMIFNVIIIGILQGSLFTDFSTVTYYKDINTLEELDESGLPVSTSLSVLDSDDSELIRSLRTKKVILDDAVSSITMGAKIATLQRKNDVSVFLLIDYVKNDGVSSLYVVPECLTSYFIAYIVPKGSPFLNIFNYVIAKFIESGLTSKWYSDIVESVILEMLVTFFNTQKLEIPFSLKDLKTAFYLLILGNFLATVVLIFEMLSFKKLKLYSG</sequence>
<dbReference type="GO" id="GO:0005886">
    <property type="term" value="C:plasma membrane"/>
    <property type="evidence" value="ECO:0007669"/>
    <property type="project" value="UniProtKB-SubCell"/>
</dbReference>
<feature type="signal peptide" evidence="9">
    <location>
        <begin position="1"/>
        <end position="19"/>
    </location>
</feature>
<evidence type="ECO:0000256" key="4">
    <source>
        <dbReference type="ARBA" id="ARBA00022989"/>
    </source>
</evidence>
<keyword evidence="5 8" id="KW-0472">Membrane</keyword>
<keyword evidence="4 8" id="KW-1133">Transmembrane helix</keyword>
<dbReference type="Gene3D" id="3.40.190.10">
    <property type="entry name" value="Periplasmic binding protein-like II"/>
    <property type="match status" value="1"/>
</dbReference>
<evidence type="ECO:0000313" key="10">
    <source>
        <dbReference type="EMBL" id="RZB40727.1"/>
    </source>
</evidence>
<organism evidence="10 11">
    <name type="scientific">Asbolus verrucosus</name>
    <name type="common">Desert ironclad beetle</name>
    <dbReference type="NCBI Taxonomy" id="1661398"/>
    <lineage>
        <taxon>Eukaryota</taxon>
        <taxon>Metazoa</taxon>
        <taxon>Ecdysozoa</taxon>
        <taxon>Arthropoda</taxon>
        <taxon>Hexapoda</taxon>
        <taxon>Insecta</taxon>
        <taxon>Pterygota</taxon>
        <taxon>Neoptera</taxon>
        <taxon>Endopterygota</taxon>
        <taxon>Coleoptera</taxon>
        <taxon>Polyphaga</taxon>
        <taxon>Cucujiformia</taxon>
        <taxon>Tenebrionidae</taxon>
        <taxon>Pimeliinae</taxon>
        <taxon>Asbolus</taxon>
    </lineage>
</organism>
<evidence type="ECO:0000256" key="1">
    <source>
        <dbReference type="ARBA" id="ARBA00004651"/>
    </source>
</evidence>
<name>A0A482VBT2_ASBVE</name>
<comment type="caution">
    <text evidence="10">The sequence shown here is derived from an EMBL/GenBank/DDBJ whole genome shotgun (WGS) entry which is preliminary data.</text>
</comment>
<evidence type="ECO:0000256" key="3">
    <source>
        <dbReference type="ARBA" id="ARBA00022692"/>
    </source>
</evidence>
<keyword evidence="3 8" id="KW-0812">Transmembrane</keyword>
<feature type="transmembrane region" description="Helical" evidence="8">
    <location>
        <begin position="385"/>
        <end position="407"/>
    </location>
</feature>
<evidence type="ECO:0000256" key="8">
    <source>
        <dbReference type="SAM" id="Phobius"/>
    </source>
</evidence>
<feature type="transmembrane region" description="Helical" evidence="8">
    <location>
        <begin position="572"/>
        <end position="592"/>
    </location>
</feature>
<keyword evidence="11" id="KW-1185">Reference proteome</keyword>